<dbReference type="RefSeq" id="WP_070050032.1">
    <property type="nucleotide sequence ID" value="NZ_CBCSDO010000009.1"/>
</dbReference>
<dbReference type="OrthoDB" id="9814067at2"/>
<evidence type="ECO:0000313" key="4">
    <source>
        <dbReference type="Proteomes" id="UP000242258"/>
    </source>
</evidence>
<accession>A0A1E7Q8W3</accession>
<reference evidence="4" key="1">
    <citation type="submission" date="2016-09" db="EMBL/GenBank/DDBJ databases">
        <authorList>
            <person name="Wan X."/>
            <person name="Hou S."/>
        </authorList>
    </citation>
    <scope>NUCLEOTIDE SEQUENCE [LARGE SCALE GENOMIC DNA]</scope>
    <source>
        <strain evidence="4">KH87</strain>
    </source>
</reference>
<gene>
    <name evidence="3" type="ORF">BI198_13555</name>
</gene>
<feature type="region of interest" description="Disordered" evidence="1">
    <location>
        <begin position="212"/>
        <end position="232"/>
    </location>
</feature>
<dbReference type="SMART" id="SM01321">
    <property type="entry name" value="Y1_Tnp"/>
    <property type="match status" value="1"/>
</dbReference>
<dbReference type="Proteomes" id="UP000242258">
    <property type="component" value="Unassembled WGS sequence"/>
</dbReference>
<dbReference type="Pfam" id="PF01797">
    <property type="entry name" value="Y1_Tnp"/>
    <property type="match status" value="1"/>
</dbReference>
<dbReference type="EMBL" id="MKEK01000001">
    <property type="protein sequence ID" value="OEY70478.1"/>
    <property type="molecule type" value="Genomic_DNA"/>
</dbReference>
<dbReference type="PANTHER" id="PTHR34322:SF2">
    <property type="entry name" value="TRANSPOSASE IS200-LIKE DOMAIN-CONTAINING PROTEIN"/>
    <property type="match status" value="1"/>
</dbReference>
<dbReference type="AlphaFoldDB" id="A0A1E7Q8W3"/>
<dbReference type="GO" id="GO:0004803">
    <property type="term" value="F:transposase activity"/>
    <property type="evidence" value="ECO:0007669"/>
    <property type="project" value="InterPro"/>
</dbReference>
<dbReference type="GO" id="GO:0006313">
    <property type="term" value="P:DNA transposition"/>
    <property type="evidence" value="ECO:0007669"/>
    <property type="project" value="InterPro"/>
</dbReference>
<feature type="domain" description="Transposase IS200-like" evidence="2">
    <location>
        <begin position="9"/>
        <end position="124"/>
    </location>
</feature>
<name>A0A1E7Q8W3_9GAMM</name>
<organism evidence="3 4">
    <name type="scientific">Rheinheimera salexigens</name>
    <dbReference type="NCBI Taxonomy" id="1628148"/>
    <lineage>
        <taxon>Bacteria</taxon>
        <taxon>Pseudomonadati</taxon>
        <taxon>Pseudomonadota</taxon>
        <taxon>Gammaproteobacteria</taxon>
        <taxon>Chromatiales</taxon>
        <taxon>Chromatiaceae</taxon>
        <taxon>Rheinheimera</taxon>
    </lineage>
</organism>
<keyword evidence="4" id="KW-1185">Reference proteome</keyword>
<dbReference type="InterPro" id="IPR002686">
    <property type="entry name" value="Transposase_17"/>
</dbReference>
<evidence type="ECO:0000259" key="2">
    <source>
        <dbReference type="SMART" id="SM01321"/>
    </source>
</evidence>
<dbReference type="InterPro" id="IPR036515">
    <property type="entry name" value="Transposase_17_sf"/>
</dbReference>
<evidence type="ECO:0000256" key="1">
    <source>
        <dbReference type="SAM" id="MobiDB-lite"/>
    </source>
</evidence>
<dbReference type="PANTHER" id="PTHR34322">
    <property type="entry name" value="TRANSPOSASE, Y1_TNP DOMAIN-CONTAINING"/>
    <property type="match status" value="1"/>
</dbReference>
<dbReference type="GO" id="GO:0003677">
    <property type="term" value="F:DNA binding"/>
    <property type="evidence" value="ECO:0007669"/>
    <property type="project" value="InterPro"/>
</dbReference>
<dbReference type="Gene3D" id="3.30.70.1290">
    <property type="entry name" value="Transposase IS200-like"/>
    <property type="match status" value="1"/>
</dbReference>
<dbReference type="STRING" id="1628148.BI198_13555"/>
<sequence>MARLPRVHLAGVPEHIIQRGNNRQVCFATDDDFAAYAHWLKEYSEAFGVQIHAWVMMTNHAHILCTASDNSGISLMMQSIGRQYVRYFNRAYQRSGTLWEGRFKSCLVQQAHYVMAVYRYIELNPVRAGMVESPFEYPWSSYAINAQGVQSALCQPHACYLALADTAAERQQAYRDLFKIEVSAAMLADIRSTIKSGMALGNDRFKQEIEALTGRRQHKEQPGRPKSKQKQN</sequence>
<comment type="caution">
    <text evidence="3">The sequence shown here is derived from an EMBL/GenBank/DDBJ whole genome shotgun (WGS) entry which is preliminary data.</text>
</comment>
<evidence type="ECO:0000313" key="3">
    <source>
        <dbReference type="EMBL" id="OEY70478.1"/>
    </source>
</evidence>
<dbReference type="SUPFAM" id="SSF143422">
    <property type="entry name" value="Transposase IS200-like"/>
    <property type="match status" value="1"/>
</dbReference>
<protein>
    <submittedName>
        <fullName evidence="3">Transposase</fullName>
    </submittedName>
</protein>
<proteinExistence type="predicted"/>